<dbReference type="Proteomes" id="UP000198287">
    <property type="component" value="Unassembled WGS sequence"/>
</dbReference>
<reference evidence="2 3" key="1">
    <citation type="submission" date="2015-12" db="EMBL/GenBank/DDBJ databases">
        <title>The genome of Folsomia candida.</title>
        <authorList>
            <person name="Faddeeva A."/>
            <person name="Derks M.F."/>
            <person name="Anvar Y."/>
            <person name="Smit S."/>
            <person name="Van Straalen N."/>
            <person name="Roelofs D."/>
        </authorList>
    </citation>
    <scope>NUCLEOTIDE SEQUENCE [LARGE SCALE GENOMIC DNA]</scope>
    <source>
        <strain evidence="2 3">VU population</strain>
        <tissue evidence="2">Whole body</tissue>
    </source>
</reference>
<feature type="region of interest" description="Disordered" evidence="1">
    <location>
        <begin position="1"/>
        <end position="20"/>
    </location>
</feature>
<feature type="region of interest" description="Disordered" evidence="1">
    <location>
        <begin position="29"/>
        <end position="180"/>
    </location>
</feature>
<feature type="compositionally biased region" description="Low complexity" evidence="1">
    <location>
        <begin position="104"/>
        <end position="119"/>
    </location>
</feature>
<sequence>MPPKGLPSVKNSPKVTSGPFEAFARRISEKKAAAAKRKKKPAESATNDSTPPKDEIPEVYDVSDDESEVEVFEYPPAPKFLKKNDDGRGNGPFPAPTPTSDVWLTTRTPLSTRTNTPTSKPVALGKRTSLPVSRSDASPLPTVAKPPIFKEENNDGPSPRGIGSNEVEPHPKWGKLSNNNKDQANRVNLLDWIESVLKDVTRRDDVELERLKKVARWGQNDKEHVEINFTPIGLSQRWNGIRGYYVNTGNQQQKLAAYYAKSMRSSSNANLRKIKAGYNEPDNPQFEKRRQRDAENRPNAPEVEIIYLAGVCRPEVKEPTPWETIQKLEPVPQEDSANGYGLYPGISGGQKRGITSSRDHLSDPSSELYPRIFDPTDPKCLYEIFTRMCDSPATRSTAESFYMEYGDLFNKEHHVERYIYTKAADLPWHLYQKVQTYVTKKVPLFVIVPTGDRSQLPKNKYCTLEDLTTLPIRIGEEEIVLQYDPSDPDLKPAWRRVKDAAALLREFPNPPDSFFYKKDTLKAECETPDVSQSPPTNLHSHQQPTAHGGHPHHSHRDSPYKLPPLSSSNSSGSSVGPLNHHHPLVGSAAAMNSAGSHHLHHASATASNG</sequence>
<name>A0A226ERB4_FOLCA</name>
<accession>A0A226ERB4</accession>
<feature type="region of interest" description="Disordered" evidence="1">
    <location>
        <begin position="525"/>
        <end position="584"/>
    </location>
</feature>
<protein>
    <submittedName>
        <fullName evidence="2">Uncharacterized protein</fullName>
    </submittedName>
</protein>
<dbReference type="AlphaFoldDB" id="A0A226ERB4"/>
<proteinExistence type="predicted"/>
<feature type="compositionally biased region" description="Low complexity" evidence="1">
    <location>
        <begin position="563"/>
        <end position="578"/>
    </location>
</feature>
<organism evidence="2 3">
    <name type="scientific">Folsomia candida</name>
    <name type="common">Springtail</name>
    <dbReference type="NCBI Taxonomy" id="158441"/>
    <lineage>
        <taxon>Eukaryota</taxon>
        <taxon>Metazoa</taxon>
        <taxon>Ecdysozoa</taxon>
        <taxon>Arthropoda</taxon>
        <taxon>Hexapoda</taxon>
        <taxon>Collembola</taxon>
        <taxon>Entomobryomorpha</taxon>
        <taxon>Isotomoidea</taxon>
        <taxon>Isotomidae</taxon>
        <taxon>Proisotominae</taxon>
        <taxon>Folsomia</taxon>
    </lineage>
</organism>
<evidence type="ECO:0000256" key="1">
    <source>
        <dbReference type="SAM" id="MobiDB-lite"/>
    </source>
</evidence>
<feature type="compositionally biased region" description="Acidic residues" evidence="1">
    <location>
        <begin position="57"/>
        <end position="71"/>
    </location>
</feature>
<gene>
    <name evidence="2" type="ORF">Fcan01_04253</name>
</gene>
<feature type="compositionally biased region" description="Polar residues" evidence="1">
    <location>
        <begin position="529"/>
        <end position="545"/>
    </location>
</feature>
<feature type="region of interest" description="Disordered" evidence="1">
    <location>
        <begin position="275"/>
        <end position="299"/>
    </location>
</feature>
<keyword evidence="3" id="KW-1185">Reference proteome</keyword>
<feature type="compositionally biased region" description="Basic and acidic residues" evidence="1">
    <location>
        <begin position="285"/>
        <end position="296"/>
    </location>
</feature>
<dbReference type="EMBL" id="LNIX01000002">
    <property type="protein sequence ID" value="OXA60049.1"/>
    <property type="molecule type" value="Genomic_DNA"/>
</dbReference>
<comment type="caution">
    <text evidence="2">The sequence shown here is derived from an EMBL/GenBank/DDBJ whole genome shotgun (WGS) entry which is preliminary data.</text>
</comment>
<evidence type="ECO:0000313" key="3">
    <source>
        <dbReference type="Proteomes" id="UP000198287"/>
    </source>
</evidence>
<feature type="region of interest" description="Disordered" evidence="1">
    <location>
        <begin position="348"/>
        <end position="368"/>
    </location>
</feature>
<evidence type="ECO:0000313" key="2">
    <source>
        <dbReference type="EMBL" id="OXA60049.1"/>
    </source>
</evidence>